<evidence type="ECO:0000259" key="2">
    <source>
        <dbReference type="Pfam" id="PF13579"/>
    </source>
</evidence>
<dbReference type="Pfam" id="PF13579">
    <property type="entry name" value="Glyco_trans_4_4"/>
    <property type="match status" value="1"/>
</dbReference>
<name>A0A2Z6G8B4_9PROT</name>
<evidence type="ECO:0000313" key="3">
    <source>
        <dbReference type="EMBL" id="BBE49697.1"/>
    </source>
</evidence>
<evidence type="ECO:0000259" key="1">
    <source>
        <dbReference type="Pfam" id="PF00534"/>
    </source>
</evidence>
<organism evidence="3 4">
    <name type="scientific">Ferriphaselus amnicola</name>
    <dbReference type="NCBI Taxonomy" id="1188319"/>
    <lineage>
        <taxon>Bacteria</taxon>
        <taxon>Pseudomonadati</taxon>
        <taxon>Pseudomonadota</taxon>
        <taxon>Betaproteobacteria</taxon>
        <taxon>Nitrosomonadales</taxon>
        <taxon>Gallionellaceae</taxon>
        <taxon>Ferriphaselus</taxon>
    </lineage>
</organism>
<dbReference type="RefSeq" id="WP_062625832.1">
    <property type="nucleotide sequence ID" value="NZ_AP018738.1"/>
</dbReference>
<dbReference type="InterPro" id="IPR001296">
    <property type="entry name" value="Glyco_trans_1"/>
</dbReference>
<dbReference type="PANTHER" id="PTHR12526:SF630">
    <property type="entry name" value="GLYCOSYLTRANSFERASE"/>
    <property type="match status" value="1"/>
</dbReference>
<sequence length="376" mass="40671">MKVCLVVSSPMTVTAFLQQPIRKLATAFEVSVVANLTLGASIPALDGVATVLPVSIERQISPWRDLLALWCLTQMFRQQQFDVVHSVTPKAGLIAMLAARLAGTPVRIHIYTGQVWVTQRGAFRWLLKSMDKLIARLATKVLADSASQRQFLLDEGVVTAEQSSVLACGSISGVDIARFRPDAAVRARIRQELGIPQDDLVFLFLGRLNRDKGVLDLARAFAGIAEDYPDAHLLLVGPDEGNLLPALAELTAGCAAQVHQVGYAARPEDYMAAADVFCLPSYREGFGTVVIEAAAAGIPAIATRIYGVVDAVEEGRTGLLCPPRDIAALQACLCEMADDPARRLQLGAQARLRAQADFSSETVATAWLDYYRRLLT</sequence>
<evidence type="ECO:0000313" key="4">
    <source>
        <dbReference type="Proteomes" id="UP000033070"/>
    </source>
</evidence>
<protein>
    <submittedName>
        <fullName evidence="3">N,N'-diacetylbacillosaminyl-diphospho-undecaprenol alpha-1,3-N-acetylgalactosaminyltransferase</fullName>
    </submittedName>
</protein>
<gene>
    <name evidence="3" type="ORF">OYT1_ch0121</name>
</gene>
<dbReference type="STRING" id="1188319.OYT1_00632"/>
<feature type="domain" description="Glycosyltransferase subfamily 4-like N-terminal" evidence="2">
    <location>
        <begin position="25"/>
        <end position="164"/>
    </location>
</feature>
<dbReference type="OrthoDB" id="9775208at2"/>
<dbReference type="EMBL" id="AP018738">
    <property type="protein sequence ID" value="BBE49697.1"/>
    <property type="molecule type" value="Genomic_DNA"/>
</dbReference>
<dbReference type="KEGG" id="fam:OYT1_ch0121"/>
<dbReference type="Proteomes" id="UP000033070">
    <property type="component" value="Chromosome"/>
</dbReference>
<dbReference type="GO" id="GO:0016757">
    <property type="term" value="F:glycosyltransferase activity"/>
    <property type="evidence" value="ECO:0007669"/>
    <property type="project" value="InterPro"/>
</dbReference>
<dbReference type="PANTHER" id="PTHR12526">
    <property type="entry name" value="GLYCOSYLTRANSFERASE"/>
    <property type="match status" value="1"/>
</dbReference>
<reference evidence="3 4" key="1">
    <citation type="submission" date="2018-06" db="EMBL/GenBank/DDBJ databases">
        <title>OYT1 Genome Sequencing.</title>
        <authorList>
            <person name="Kato S."/>
            <person name="Itoh T."/>
            <person name="Ohkuma M."/>
        </authorList>
    </citation>
    <scope>NUCLEOTIDE SEQUENCE [LARGE SCALE GENOMIC DNA]</scope>
    <source>
        <strain evidence="3 4">OYT1</strain>
    </source>
</reference>
<accession>A0A2Z6G8B4</accession>
<dbReference type="AlphaFoldDB" id="A0A2Z6G8B4"/>
<dbReference type="Gene3D" id="3.40.50.2000">
    <property type="entry name" value="Glycogen Phosphorylase B"/>
    <property type="match status" value="2"/>
</dbReference>
<dbReference type="InterPro" id="IPR028098">
    <property type="entry name" value="Glyco_trans_4-like_N"/>
</dbReference>
<dbReference type="SUPFAM" id="SSF53756">
    <property type="entry name" value="UDP-Glycosyltransferase/glycogen phosphorylase"/>
    <property type="match status" value="1"/>
</dbReference>
<proteinExistence type="predicted"/>
<dbReference type="Pfam" id="PF00534">
    <property type="entry name" value="Glycos_transf_1"/>
    <property type="match status" value="1"/>
</dbReference>
<keyword evidence="3" id="KW-0808">Transferase</keyword>
<keyword evidence="4" id="KW-1185">Reference proteome</keyword>
<feature type="domain" description="Glycosyl transferase family 1" evidence="1">
    <location>
        <begin position="186"/>
        <end position="352"/>
    </location>
</feature>